<dbReference type="GO" id="GO:0005524">
    <property type="term" value="F:ATP binding"/>
    <property type="evidence" value="ECO:0007669"/>
    <property type="project" value="UniProtKB-UniRule"/>
</dbReference>
<feature type="domain" description="Kinesin motor" evidence="11">
    <location>
        <begin position="40"/>
        <end position="379"/>
    </location>
</feature>
<evidence type="ECO:0000256" key="9">
    <source>
        <dbReference type="PROSITE-ProRule" id="PRU00283"/>
    </source>
</evidence>
<keyword evidence="7" id="KW-0206">Cytoskeleton</keyword>
<evidence type="ECO:0000256" key="5">
    <source>
        <dbReference type="ARBA" id="ARBA00023054"/>
    </source>
</evidence>
<keyword evidence="4 9" id="KW-0067">ATP-binding</keyword>
<accession>A0A9P0A993</accession>
<sequence>MVLGSRRDGGKVCSPRNIKRFRSATGVSAAPSTSPPTNSNVQVFIRVRPLNGREREKNDRSIIDVVDSTSLIFDPKESDVPFFYHGVKQKLRDPTKRANKNLPLTFDRVFDQYADNNEVYEHTTKDVIKTLFEGYNCSVFSYGATGAGKTYTMLGNDENKGIMYLTMVALYAELEKLREDHDITLVVGYIEVYNEVVHDLLNPESKQLHLLERNGDVVISGMKVIEINSEDELFERLVEGNKQRTQHPTDANAESSRSHAIFQVFVKLAPKGTDQFKHFKLSMIDLAGSERASATQNVKARFNEGSNINKSLLALGNVINALADNQRHIPYRDSKLTRILKDSLGGNCKTIMIANVSPAQIAYEDTYNTLKYADRAKKIKSKLQKNIVSMNCNPLQYKKMNDDLKRELSLLKAQNQKLQSQIANERPPSSSCKCKPLVQIKEWKDKLNKVFGEKESITKEILLLESQKQILQWRIKCKHFDLERVSKLENGIESSGKGRTKLESSLAQLEGRVVGVMDAISQAETKLKTNSLAIKDLVKELKKNNLYNSLSVDIRNLELTLRNNDLEQRYAHGEKLSRLQSSRQEVWEQQLTKTSNMIMKYFLLLKGFNKVTNEMEMEYKNFWKEMKAVTWDDDDVNMEQASNNNFILRPIQLFSSDSAQSSPELPTLVVNQPPAPGPGDPVSTSSNPLRPINSSNLDGTFTMPNNLKLPSPPRSMKKKPMNNWKQRVGLASSRKTPLRDMLQPNVKYGLNKENKPLPSAKMLPPSRTPRGANFKSVTAHLPTPGKTATLSTAMKKSAQGKRRNSLNKLLPRDNMKRRSMLKTLVDANQLSAVQFSKTPARFRTK</sequence>
<keyword evidence="13" id="KW-1185">Reference proteome</keyword>
<comment type="similarity">
    <text evidence="8">Belongs to the TRAFAC class myosin-kinesin ATPase superfamily. Kinesin family. KIN-8 subfamily.</text>
</comment>
<dbReference type="InterPro" id="IPR036961">
    <property type="entry name" value="Kinesin_motor_dom_sf"/>
</dbReference>
<dbReference type="EMBL" id="OU963864">
    <property type="protein sequence ID" value="CAH0386571.1"/>
    <property type="molecule type" value="Genomic_DNA"/>
</dbReference>
<dbReference type="Gene3D" id="3.40.850.10">
    <property type="entry name" value="Kinesin motor domain"/>
    <property type="match status" value="1"/>
</dbReference>
<evidence type="ECO:0000256" key="7">
    <source>
        <dbReference type="ARBA" id="ARBA00023212"/>
    </source>
</evidence>
<name>A0A9P0A993_BEMTA</name>
<comment type="subcellular location">
    <subcellularLocation>
        <location evidence="1">Cytoplasm</location>
        <location evidence="1">Cytoskeleton</location>
    </subcellularLocation>
</comment>
<keyword evidence="3 9" id="KW-0547">Nucleotide-binding</keyword>
<evidence type="ECO:0000256" key="8">
    <source>
        <dbReference type="ARBA" id="ARBA00060769"/>
    </source>
</evidence>
<feature type="binding site" evidence="9">
    <location>
        <begin position="143"/>
        <end position="150"/>
    </location>
    <ligand>
        <name>ATP</name>
        <dbReference type="ChEBI" id="CHEBI:30616"/>
    </ligand>
</feature>
<feature type="region of interest" description="Disordered" evidence="10">
    <location>
        <begin position="749"/>
        <end position="768"/>
    </location>
</feature>
<keyword evidence="6 9" id="KW-0505">Motor protein</keyword>
<dbReference type="InterPro" id="IPR027417">
    <property type="entry name" value="P-loop_NTPase"/>
</dbReference>
<evidence type="ECO:0000256" key="2">
    <source>
        <dbReference type="ARBA" id="ARBA00022701"/>
    </source>
</evidence>
<dbReference type="GO" id="GO:0007018">
    <property type="term" value="P:microtubule-based movement"/>
    <property type="evidence" value="ECO:0007669"/>
    <property type="project" value="InterPro"/>
</dbReference>
<dbReference type="AlphaFoldDB" id="A0A9P0A993"/>
<evidence type="ECO:0000256" key="1">
    <source>
        <dbReference type="ARBA" id="ARBA00004245"/>
    </source>
</evidence>
<dbReference type="Proteomes" id="UP001152759">
    <property type="component" value="Chromosome 3"/>
</dbReference>
<gene>
    <name evidence="12" type="ORF">BEMITA_LOCUS5666</name>
</gene>
<evidence type="ECO:0000313" key="12">
    <source>
        <dbReference type="EMBL" id="CAH0386571.1"/>
    </source>
</evidence>
<evidence type="ECO:0000256" key="6">
    <source>
        <dbReference type="ARBA" id="ARBA00023175"/>
    </source>
</evidence>
<keyword evidence="5" id="KW-0175">Coiled coil</keyword>
<dbReference type="PANTHER" id="PTHR47968">
    <property type="entry name" value="CENTROMERE PROTEIN E"/>
    <property type="match status" value="1"/>
</dbReference>
<keyword evidence="2" id="KW-0493">Microtubule</keyword>
<dbReference type="PRINTS" id="PR00380">
    <property type="entry name" value="KINESINHEAVY"/>
</dbReference>
<evidence type="ECO:0000259" key="11">
    <source>
        <dbReference type="PROSITE" id="PS50067"/>
    </source>
</evidence>
<dbReference type="InterPro" id="IPR027640">
    <property type="entry name" value="Kinesin-like_fam"/>
</dbReference>
<dbReference type="GO" id="GO:0005874">
    <property type="term" value="C:microtubule"/>
    <property type="evidence" value="ECO:0007669"/>
    <property type="project" value="UniProtKB-KW"/>
</dbReference>
<feature type="compositionally biased region" description="Polar residues" evidence="10">
    <location>
        <begin position="682"/>
        <end position="705"/>
    </location>
</feature>
<reference evidence="12" key="1">
    <citation type="submission" date="2021-12" db="EMBL/GenBank/DDBJ databases">
        <authorList>
            <person name="King R."/>
        </authorList>
    </citation>
    <scope>NUCLEOTIDE SEQUENCE</scope>
</reference>
<dbReference type="PROSITE" id="PS50067">
    <property type="entry name" value="KINESIN_MOTOR_2"/>
    <property type="match status" value="1"/>
</dbReference>
<dbReference type="FunFam" id="3.40.850.10:FF:000054">
    <property type="entry name" value="Kinesin-like protein"/>
    <property type="match status" value="1"/>
</dbReference>
<dbReference type="Pfam" id="PF00225">
    <property type="entry name" value="Kinesin"/>
    <property type="match status" value="1"/>
</dbReference>
<keyword evidence="7" id="KW-0963">Cytoplasm</keyword>
<dbReference type="InterPro" id="IPR001752">
    <property type="entry name" value="Kinesin_motor_dom"/>
</dbReference>
<proteinExistence type="inferred from homology"/>
<dbReference type="GO" id="GO:0003777">
    <property type="term" value="F:microtubule motor activity"/>
    <property type="evidence" value="ECO:0007669"/>
    <property type="project" value="InterPro"/>
</dbReference>
<evidence type="ECO:0000256" key="3">
    <source>
        <dbReference type="ARBA" id="ARBA00022741"/>
    </source>
</evidence>
<feature type="region of interest" description="Disordered" evidence="10">
    <location>
        <begin position="658"/>
        <end position="722"/>
    </location>
</feature>
<evidence type="ECO:0000256" key="4">
    <source>
        <dbReference type="ARBA" id="ARBA00022840"/>
    </source>
</evidence>
<protein>
    <recommendedName>
        <fullName evidence="11">Kinesin motor domain-containing protein</fullName>
    </recommendedName>
</protein>
<evidence type="ECO:0000313" key="13">
    <source>
        <dbReference type="Proteomes" id="UP001152759"/>
    </source>
</evidence>
<dbReference type="GO" id="GO:0008017">
    <property type="term" value="F:microtubule binding"/>
    <property type="evidence" value="ECO:0007669"/>
    <property type="project" value="InterPro"/>
</dbReference>
<dbReference type="SMART" id="SM00129">
    <property type="entry name" value="KISc"/>
    <property type="match status" value="1"/>
</dbReference>
<dbReference type="SUPFAM" id="SSF52540">
    <property type="entry name" value="P-loop containing nucleoside triphosphate hydrolases"/>
    <property type="match status" value="1"/>
</dbReference>
<organism evidence="12 13">
    <name type="scientific">Bemisia tabaci</name>
    <name type="common">Sweetpotato whitefly</name>
    <name type="synonym">Aleurodes tabaci</name>
    <dbReference type="NCBI Taxonomy" id="7038"/>
    <lineage>
        <taxon>Eukaryota</taxon>
        <taxon>Metazoa</taxon>
        <taxon>Ecdysozoa</taxon>
        <taxon>Arthropoda</taxon>
        <taxon>Hexapoda</taxon>
        <taxon>Insecta</taxon>
        <taxon>Pterygota</taxon>
        <taxon>Neoptera</taxon>
        <taxon>Paraneoptera</taxon>
        <taxon>Hemiptera</taxon>
        <taxon>Sternorrhyncha</taxon>
        <taxon>Aleyrodoidea</taxon>
        <taxon>Aleyrodidae</taxon>
        <taxon>Aleyrodinae</taxon>
        <taxon>Bemisia</taxon>
    </lineage>
</organism>
<evidence type="ECO:0000256" key="10">
    <source>
        <dbReference type="SAM" id="MobiDB-lite"/>
    </source>
</evidence>
<dbReference type="PANTHER" id="PTHR47968:SF65">
    <property type="entry name" value="KINESIN MOTOR DOMAIN-CONTAINING PROTEIN"/>
    <property type="match status" value="1"/>
</dbReference>